<accession>V5WG69</accession>
<dbReference type="HOGENOM" id="CLU_011747_2_0_12"/>
<protein>
    <recommendedName>
        <fullName evidence="8">GTPase Obg</fullName>
        <ecNumber evidence="8">3.6.5.-</ecNumber>
    </recommendedName>
    <alternativeName>
        <fullName evidence="8">GTP-binding protein Obg</fullName>
    </alternativeName>
</protein>
<proteinExistence type="inferred from homology"/>
<comment type="function">
    <text evidence="8">An essential GTPase which binds GTP, GDP and possibly (p)ppGpp with moderate affinity, with high nucleotide exchange rates and a fairly low GTP hydrolysis rate. Plays a role in control of the cell cycle, stress response, ribosome biogenesis and in those bacteria that undergo differentiation, in morphogenesis control.</text>
</comment>
<comment type="similarity">
    <text evidence="1 8">Belongs to the TRAFAC class OBG-HflX-like GTPase superfamily. OBG GTPase family.</text>
</comment>
<feature type="region of interest" description="Disordered" evidence="9">
    <location>
        <begin position="336"/>
        <end position="367"/>
    </location>
</feature>
<dbReference type="KEGG" id="slr:L21SP2_1440"/>
<dbReference type="Gene3D" id="2.70.210.12">
    <property type="entry name" value="GTP1/OBG domain"/>
    <property type="match status" value="1"/>
</dbReference>
<feature type="region of interest" description="Disordered" evidence="9">
    <location>
        <begin position="64"/>
        <end position="85"/>
    </location>
</feature>
<dbReference type="EC" id="3.6.5.-" evidence="8"/>
<dbReference type="NCBIfam" id="NF008956">
    <property type="entry name" value="PRK12299.1"/>
    <property type="match status" value="1"/>
</dbReference>
<name>V5WG69_9SPIO</name>
<feature type="binding site" evidence="8">
    <location>
        <begin position="213"/>
        <end position="216"/>
    </location>
    <ligand>
        <name>GTP</name>
        <dbReference type="ChEBI" id="CHEBI:37565"/>
    </ligand>
</feature>
<dbReference type="PANTHER" id="PTHR11702">
    <property type="entry name" value="DEVELOPMENTALLY REGULATED GTP-BINDING PROTEIN-RELATED"/>
    <property type="match status" value="1"/>
</dbReference>
<keyword evidence="7 8" id="KW-0342">GTP-binding</keyword>
<dbReference type="Gene3D" id="3.40.50.300">
    <property type="entry name" value="P-loop containing nucleotide triphosphate hydrolases"/>
    <property type="match status" value="1"/>
</dbReference>
<evidence type="ECO:0000256" key="9">
    <source>
        <dbReference type="SAM" id="MobiDB-lite"/>
    </source>
</evidence>
<dbReference type="InterPro" id="IPR014100">
    <property type="entry name" value="GTP-bd_Obg/CgtA"/>
</dbReference>
<feature type="domain" description="OBG-type G" evidence="10">
    <location>
        <begin position="161"/>
        <end position="326"/>
    </location>
</feature>
<evidence type="ECO:0000256" key="5">
    <source>
        <dbReference type="ARBA" id="ARBA00022801"/>
    </source>
</evidence>
<dbReference type="RefSeq" id="WP_024267760.1">
    <property type="nucleotide sequence ID" value="NC_023035.1"/>
</dbReference>
<dbReference type="EMBL" id="CP006939">
    <property type="protein sequence ID" value="AHC14837.1"/>
    <property type="molecule type" value="Genomic_DNA"/>
</dbReference>
<dbReference type="GO" id="GO:0003924">
    <property type="term" value="F:GTPase activity"/>
    <property type="evidence" value="ECO:0007669"/>
    <property type="project" value="UniProtKB-UniRule"/>
</dbReference>
<evidence type="ECO:0000256" key="4">
    <source>
        <dbReference type="ARBA" id="ARBA00022741"/>
    </source>
</evidence>
<dbReference type="PROSITE" id="PS51883">
    <property type="entry name" value="OBG"/>
    <property type="match status" value="1"/>
</dbReference>
<sequence length="367" mass="39972">MNSFVDEMKIGVASGNGGPGCVSFRREKYVPKGGPDGGDGGRGGDVIFRVKDNLKTLTHLRPNKTYRAQNGLPGEGRKKHGKDGEDLVVLVPPGTQVKDAETGDILLDLVENNSEHRFLIGGIGGQGNTHFATSRNQTPRFAQPGMPGETRKIRLELSLIADIGFVGYPNAGKSSLLGVLTSAHPKVGAYPFTTKIPNLGVLRAFNRDIILADIPGIIQGASEGAGLGYRFLKHISRTAALLFLVDLSDYQDPVEVFENLKQELHAYEPELLKRPHYILATKMDIPEARERLDEFRSKVSEEVLPVSSATRDGIDELIKKLFSLTVEKKSVEEAVEVPDYYSYDPDDDHSNAEGASESRSESSGGKE</sequence>
<keyword evidence="3 8" id="KW-0479">Metal-binding</keyword>
<dbReference type="PIRSF" id="PIRSF002401">
    <property type="entry name" value="GTP_bd_Obg/CgtA"/>
    <property type="match status" value="1"/>
</dbReference>
<evidence type="ECO:0000313" key="12">
    <source>
        <dbReference type="EMBL" id="AHC14837.1"/>
    </source>
</evidence>
<evidence type="ECO:0000256" key="1">
    <source>
        <dbReference type="ARBA" id="ARBA00007699"/>
    </source>
</evidence>
<dbReference type="PRINTS" id="PR00326">
    <property type="entry name" value="GTP1OBG"/>
</dbReference>
<feature type="binding site" evidence="8">
    <location>
        <begin position="281"/>
        <end position="284"/>
    </location>
    <ligand>
        <name>GTP</name>
        <dbReference type="ChEBI" id="CHEBI:37565"/>
    </ligand>
</feature>
<dbReference type="InterPro" id="IPR006169">
    <property type="entry name" value="GTP1_OBG_dom"/>
</dbReference>
<organism evidence="12 13">
    <name type="scientific">Salinispira pacifica</name>
    <dbReference type="NCBI Taxonomy" id="1307761"/>
    <lineage>
        <taxon>Bacteria</taxon>
        <taxon>Pseudomonadati</taxon>
        <taxon>Spirochaetota</taxon>
        <taxon>Spirochaetia</taxon>
        <taxon>Spirochaetales</taxon>
        <taxon>Spirochaetaceae</taxon>
        <taxon>Salinispira</taxon>
    </lineage>
</organism>
<dbReference type="STRING" id="1307761.L21SP2_1440"/>
<keyword evidence="6 8" id="KW-0460">Magnesium</keyword>
<dbReference type="FunFam" id="2.70.210.12:FF:000001">
    <property type="entry name" value="GTPase Obg"/>
    <property type="match status" value="1"/>
</dbReference>
<feature type="compositionally biased region" description="Basic and acidic residues" evidence="9">
    <location>
        <begin position="348"/>
        <end position="367"/>
    </location>
</feature>
<comment type="subcellular location">
    <subcellularLocation>
        <location evidence="8">Cytoplasm</location>
    </subcellularLocation>
</comment>
<dbReference type="AlphaFoldDB" id="V5WG69"/>
<evidence type="ECO:0000256" key="8">
    <source>
        <dbReference type="HAMAP-Rule" id="MF_01454"/>
    </source>
</evidence>
<dbReference type="NCBIfam" id="NF008955">
    <property type="entry name" value="PRK12297.1"/>
    <property type="match status" value="1"/>
</dbReference>
<dbReference type="CDD" id="cd01898">
    <property type="entry name" value="Obg"/>
    <property type="match status" value="1"/>
</dbReference>
<evidence type="ECO:0000256" key="2">
    <source>
        <dbReference type="ARBA" id="ARBA00022490"/>
    </source>
</evidence>
<dbReference type="PROSITE" id="PS00905">
    <property type="entry name" value="GTP1_OBG"/>
    <property type="match status" value="1"/>
</dbReference>
<keyword evidence="4 8" id="KW-0547">Nucleotide-binding</keyword>
<dbReference type="SUPFAM" id="SSF82051">
    <property type="entry name" value="Obg GTP-binding protein N-terminal domain"/>
    <property type="match status" value="1"/>
</dbReference>
<keyword evidence="13" id="KW-1185">Reference proteome</keyword>
<evidence type="ECO:0000256" key="7">
    <source>
        <dbReference type="ARBA" id="ARBA00023134"/>
    </source>
</evidence>
<evidence type="ECO:0000256" key="3">
    <source>
        <dbReference type="ARBA" id="ARBA00022723"/>
    </source>
</evidence>
<dbReference type="SUPFAM" id="SSF52540">
    <property type="entry name" value="P-loop containing nucleoside triphosphate hydrolases"/>
    <property type="match status" value="1"/>
</dbReference>
<dbReference type="GO" id="GO:0043022">
    <property type="term" value="F:ribosome binding"/>
    <property type="evidence" value="ECO:0007669"/>
    <property type="project" value="UniProtKB-ARBA"/>
</dbReference>
<feature type="binding site" evidence="8">
    <location>
        <begin position="167"/>
        <end position="174"/>
    </location>
    <ligand>
        <name>GTP</name>
        <dbReference type="ChEBI" id="CHEBI:37565"/>
    </ligand>
</feature>
<dbReference type="OrthoDB" id="9807318at2"/>
<dbReference type="eggNOG" id="COG0536">
    <property type="taxonomic scope" value="Bacteria"/>
</dbReference>
<reference evidence="12 13" key="1">
    <citation type="journal article" date="2015" name="Stand. Genomic Sci.">
        <title>Complete genome sequence and description of Salinispira pacifica gen. nov., sp. nov., a novel spirochaete isolated form a hypersaline microbial mat.</title>
        <authorList>
            <person name="Ben Hania W."/>
            <person name="Joseph M."/>
            <person name="Schumann P."/>
            <person name="Bunk B."/>
            <person name="Fiebig A."/>
            <person name="Sproer C."/>
            <person name="Klenk H.P."/>
            <person name="Fardeau M.L."/>
            <person name="Spring S."/>
        </authorList>
    </citation>
    <scope>NUCLEOTIDE SEQUENCE [LARGE SCALE GENOMIC DNA]</scope>
    <source>
        <strain evidence="12 13">L21-RPul-D2</strain>
    </source>
</reference>
<evidence type="ECO:0000313" key="13">
    <source>
        <dbReference type="Proteomes" id="UP000018680"/>
    </source>
</evidence>
<dbReference type="Pfam" id="PF01926">
    <property type="entry name" value="MMR_HSR1"/>
    <property type="match status" value="1"/>
</dbReference>
<dbReference type="PROSITE" id="PS51710">
    <property type="entry name" value="G_OBG"/>
    <property type="match status" value="1"/>
</dbReference>
<feature type="domain" description="Obg" evidence="11">
    <location>
        <begin position="2"/>
        <end position="160"/>
    </location>
</feature>
<dbReference type="Proteomes" id="UP000018680">
    <property type="component" value="Chromosome"/>
</dbReference>
<dbReference type="GO" id="GO:0000287">
    <property type="term" value="F:magnesium ion binding"/>
    <property type="evidence" value="ECO:0007669"/>
    <property type="project" value="InterPro"/>
</dbReference>
<dbReference type="HAMAP" id="MF_01454">
    <property type="entry name" value="GTPase_Obg"/>
    <property type="match status" value="1"/>
</dbReference>
<keyword evidence="2 8" id="KW-0963">Cytoplasm</keyword>
<evidence type="ECO:0000259" key="11">
    <source>
        <dbReference type="PROSITE" id="PS51883"/>
    </source>
</evidence>
<gene>
    <name evidence="8" type="primary">obg</name>
    <name evidence="12" type="ORF">L21SP2_1440</name>
</gene>
<feature type="binding site" evidence="8">
    <location>
        <begin position="192"/>
        <end position="196"/>
    </location>
    <ligand>
        <name>GTP</name>
        <dbReference type="ChEBI" id="CHEBI:37565"/>
    </ligand>
</feature>
<dbReference type="InterPro" id="IPR036726">
    <property type="entry name" value="GTP1_OBG_dom_sf"/>
</dbReference>
<dbReference type="InterPro" id="IPR027417">
    <property type="entry name" value="P-loop_NTPase"/>
</dbReference>
<comment type="cofactor">
    <cofactor evidence="8">
        <name>Mg(2+)</name>
        <dbReference type="ChEBI" id="CHEBI:18420"/>
    </cofactor>
</comment>
<feature type="binding site" evidence="8">
    <location>
        <position position="194"/>
    </location>
    <ligand>
        <name>Mg(2+)</name>
        <dbReference type="ChEBI" id="CHEBI:18420"/>
    </ligand>
</feature>
<dbReference type="InterPro" id="IPR006074">
    <property type="entry name" value="GTP1-OBG_CS"/>
</dbReference>
<dbReference type="GO" id="GO:0042254">
    <property type="term" value="P:ribosome biogenesis"/>
    <property type="evidence" value="ECO:0007669"/>
    <property type="project" value="UniProtKB-UniRule"/>
</dbReference>
<dbReference type="GO" id="GO:0005525">
    <property type="term" value="F:GTP binding"/>
    <property type="evidence" value="ECO:0007669"/>
    <property type="project" value="UniProtKB-UniRule"/>
</dbReference>
<dbReference type="GO" id="GO:0005737">
    <property type="term" value="C:cytoplasm"/>
    <property type="evidence" value="ECO:0007669"/>
    <property type="project" value="UniProtKB-SubCell"/>
</dbReference>
<dbReference type="NCBIfam" id="TIGR02729">
    <property type="entry name" value="Obg_CgtA"/>
    <property type="match status" value="1"/>
</dbReference>
<keyword evidence="5 8" id="KW-0378">Hydrolase</keyword>
<evidence type="ECO:0000259" key="10">
    <source>
        <dbReference type="PROSITE" id="PS51710"/>
    </source>
</evidence>
<dbReference type="InterPro" id="IPR031167">
    <property type="entry name" value="G_OBG"/>
</dbReference>
<dbReference type="InterPro" id="IPR045086">
    <property type="entry name" value="OBG_GTPase"/>
</dbReference>
<dbReference type="PANTHER" id="PTHR11702:SF31">
    <property type="entry name" value="MITOCHONDRIAL RIBOSOME-ASSOCIATED GTPASE 2"/>
    <property type="match status" value="1"/>
</dbReference>
<feature type="binding site" evidence="8">
    <location>
        <position position="174"/>
    </location>
    <ligand>
        <name>Mg(2+)</name>
        <dbReference type="ChEBI" id="CHEBI:18420"/>
    </ligand>
</feature>
<evidence type="ECO:0000256" key="6">
    <source>
        <dbReference type="ARBA" id="ARBA00022842"/>
    </source>
</evidence>
<comment type="subunit">
    <text evidence="8">Monomer.</text>
</comment>
<dbReference type="Pfam" id="PF01018">
    <property type="entry name" value="GTP1_OBG"/>
    <property type="match status" value="1"/>
</dbReference>
<feature type="binding site" evidence="8">
    <location>
        <begin position="307"/>
        <end position="309"/>
    </location>
    <ligand>
        <name>GTP</name>
        <dbReference type="ChEBI" id="CHEBI:37565"/>
    </ligand>
</feature>
<dbReference type="PATRIC" id="fig|1307761.3.peg.1433"/>
<dbReference type="InterPro" id="IPR006073">
    <property type="entry name" value="GTP-bd"/>
</dbReference>